<keyword evidence="1" id="KW-1133">Transmembrane helix</keyword>
<keyword evidence="3" id="KW-1185">Reference proteome</keyword>
<reference evidence="2 3" key="1">
    <citation type="journal article" date="2014" name="Int. J. Syst. Evol. Microbiol.">
        <title>Complete genome sequence of Corynebacterium casei LMG S-19264T (=DSM 44701T), isolated from a smear-ripened cheese.</title>
        <authorList>
            <consortium name="US DOE Joint Genome Institute (JGI-PGF)"/>
            <person name="Walter F."/>
            <person name="Albersmeier A."/>
            <person name="Kalinowski J."/>
            <person name="Ruckert C."/>
        </authorList>
    </citation>
    <scope>NUCLEOTIDE SEQUENCE [LARGE SCALE GENOMIC DNA]</scope>
    <source>
        <strain evidence="2 3">CGMCC 1.7286</strain>
    </source>
</reference>
<protein>
    <submittedName>
        <fullName evidence="2">Uncharacterized protein</fullName>
    </submittedName>
</protein>
<evidence type="ECO:0000313" key="2">
    <source>
        <dbReference type="EMBL" id="GGO85262.1"/>
    </source>
</evidence>
<feature type="transmembrane region" description="Helical" evidence="1">
    <location>
        <begin position="24"/>
        <end position="45"/>
    </location>
</feature>
<keyword evidence="1" id="KW-0472">Membrane</keyword>
<dbReference type="Proteomes" id="UP000599578">
    <property type="component" value="Unassembled WGS sequence"/>
</dbReference>
<evidence type="ECO:0000256" key="1">
    <source>
        <dbReference type="SAM" id="Phobius"/>
    </source>
</evidence>
<comment type="caution">
    <text evidence="2">The sequence shown here is derived from an EMBL/GenBank/DDBJ whole genome shotgun (WGS) entry which is preliminary data.</text>
</comment>
<keyword evidence="1" id="KW-0812">Transmembrane</keyword>
<evidence type="ECO:0000313" key="3">
    <source>
        <dbReference type="Proteomes" id="UP000599578"/>
    </source>
</evidence>
<accession>A0A917ZK22</accession>
<dbReference type="AlphaFoldDB" id="A0A917ZK22"/>
<organism evidence="2 3">
    <name type="scientific">Marinobacterium nitratireducens</name>
    <dbReference type="NCBI Taxonomy" id="518897"/>
    <lineage>
        <taxon>Bacteria</taxon>
        <taxon>Pseudomonadati</taxon>
        <taxon>Pseudomonadota</taxon>
        <taxon>Gammaproteobacteria</taxon>
        <taxon>Oceanospirillales</taxon>
        <taxon>Oceanospirillaceae</taxon>
        <taxon>Marinobacterium</taxon>
    </lineage>
</organism>
<feature type="transmembrane region" description="Helical" evidence="1">
    <location>
        <begin position="158"/>
        <end position="183"/>
    </location>
</feature>
<dbReference type="EMBL" id="BMLT01000008">
    <property type="protein sequence ID" value="GGO85262.1"/>
    <property type="molecule type" value="Genomic_DNA"/>
</dbReference>
<name>A0A917ZK22_9GAMM</name>
<dbReference type="RefSeq" id="WP_188861730.1">
    <property type="nucleotide sequence ID" value="NZ_BMLT01000008.1"/>
</dbReference>
<gene>
    <name evidence="2" type="ORF">GCM10011348_33410</name>
</gene>
<proteinExistence type="predicted"/>
<sequence>MSLVSLIKGYIKFGGYLYRHKDTFFIVMFFVFLFIAILVSGVLFFPKSKSDLKWDEFYIDKVIEYPGKNEYRALYGYSFTDDKRVLYRQYHSAGFFQRIVDSRNVDDRKIVIGWAYLSGPWWGLLNEQRMIMEVHYKGDVVVTFKERYDSQYPRAKKVVFVAVFLPIIGSIFVFCAFVIYLVLKRKGYAK</sequence>